<keyword evidence="1" id="KW-0175">Coiled coil</keyword>
<dbReference type="KEGG" id="ccal:108627909"/>
<evidence type="ECO:0000313" key="3">
    <source>
        <dbReference type="RefSeq" id="XP_017884991.1"/>
    </source>
</evidence>
<accession>A0AAJ7J4Z2</accession>
<keyword evidence="2" id="KW-1185">Reference proteome</keyword>
<dbReference type="RefSeq" id="XP_026671633.1">
    <property type="nucleotide sequence ID" value="XM_026815832.1"/>
</dbReference>
<gene>
    <name evidence="3 4" type="primary">LOC108627909</name>
</gene>
<protein>
    <submittedName>
        <fullName evidence="3 4">Uncharacterized protein LOC108627909</fullName>
    </submittedName>
</protein>
<sequence length="275" mass="32421">MEDQELKELKELKTQLVEKASKLLTKLKDQEENQKVIKIKESNVTKSVKEKLPEEYNKLSVCSKEVSGIAFKNIDRKWIHDNIYKYTTSLISESLNVDVELIVKLECDDKSEVCDLACNFKDLHQCYMFEVDSWYKFVIRKKNFSLLTSGIFQYNERNLVRRRLLNKLKDTNYISYEECLDKHGGILIHVHSPRSIAREYLTCQWVIAFTKRCWQLENHFNIDVTETEFAERNNVLLANFVRKNTTKEELTDSWSKLCFAIDLYESEEQVNTGSS</sequence>
<dbReference type="RefSeq" id="XP_017884991.1">
    <property type="nucleotide sequence ID" value="XM_018029502.2"/>
</dbReference>
<name>A0AAJ7J4Z2_9HYME</name>
<evidence type="ECO:0000313" key="2">
    <source>
        <dbReference type="Proteomes" id="UP000694925"/>
    </source>
</evidence>
<dbReference type="AlphaFoldDB" id="A0AAJ7J4Z2"/>
<organism evidence="2 3">
    <name type="scientific">Ceratina calcarata</name>
    <dbReference type="NCBI Taxonomy" id="156304"/>
    <lineage>
        <taxon>Eukaryota</taxon>
        <taxon>Metazoa</taxon>
        <taxon>Ecdysozoa</taxon>
        <taxon>Arthropoda</taxon>
        <taxon>Hexapoda</taxon>
        <taxon>Insecta</taxon>
        <taxon>Pterygota</taxon>
        <taxon>Neoptera</taxon>
        <taxon>Endopterygota</taxon>
        <taxon>Hymenoptera</taxon>
        <taxon>Apocrita</taxon>
        <taxon>Aculeata</taxon>
        <taxon>Apoidea</taxon>
        <taxon>Anthophila</taxon>
        <taxon>Apidae</taxon>
        <taxon>Ceratina</taxon>
        <taxon>Zadontomerus</taxon>
    </lineage>
</organism>
<evidence type="ECO:0000256" key="1">
    <source>
        <dbReference type="SAM" id="Coils"/>
    </source>
</evidence>
<dbReference type="GeneID" id="108627909"/>
<feature type="coiled-coil region" evidence="1">
    <location>
        <begin position="6"/>
        <end position="33"/>
    </location>
</feature>
<reference evidence="3 4" key="1">
    <citation type="submission" date="2025-04" db="UniProtKB">
        <authorList>
            <consortium name="RefSeq"/>
        </authorList>
    </citation>
    <scope>IDENTIFICATION</scope>
    <source>
        <tissue evidence="3 4">Whole body</tissue>
    </source>
</reference>
<evidence type="ECO:0000313" key="4">
    <source>
        <dbReference type="RefSeq" id="XP_026671633.1"/>
    </source>
</evidence>
<proteinExistence type="predicted"/>
<dbReference type="Proteomes" id="UP000694925">
    <property type="component" value="Unplaced"/>
</dbReference>